<reference evidence="8" key="1">
    <citation type="journal article" date="2019" name="Int. J. Syst. Evol. Microbiol.">
        <title>The Global Catalogue of Microorganisms (GCM) 10K type strain sequencing project: providing services to taxonomists for standard genome sequencing and annotation.</title>
        <authorList>
            <consortium name="The Broad Institute Genomics Platform"/>
            <consortium name="The Broad Institute Genome Sequencing Center for Infectious Disease"/>
            <person name="Wu L."/>
            <person name="Ma J."/>
        </authorList>
    </citation>
    <scope>NUCLEOTIDE SEQUENCE [LARGE SCALE GENOMIC DNA]</scope>
    <source>
        <strain evidence="8">JCM 31920</strain>
    </source>
</reference>
<evidence type="ECO:0000259" key="5">
    <source>
        <dbReference type="Pfam" id="PF04542"/>
    </source>
</evidence>
<organism evidence="7 8">
    <name type="scientific">Ravibacter arvi</name>
    <dbReference type="NCBI Taxonomy" id="2051041"/>
    <lineage>
        <taxon>Bacteria</taxon>
        <taxon>Pseudomonadati</taxon>
        <taxon>Bacteroidota</taxon>
        <taxon>Cytophagia</taxon>
        <taxon>Cytophagales</taxon>
        <taxon>Spirosomataceae</taxon>
        <taxon>Ravibacter</taxon>
    </lineage>
</organism>
<dbReference type="PANTHER" id="PTHR43133">
    <property type="entry name" value="RNA POLYMERASE ECF-TYPE SIGMA FACTO"/>
    <property type="match status" value="1"/>
</dbReference>
<dbReference type="Gene3D" id="1.10.1740.10">
    <property type="match status" value="1"/>
</dbReference>
<evidence type="ECO:0000256" key="1">
    <source>
        <dbReference type="ARBA" id="ARBA00010641"/>
    </source>
</evidence>
<evidence type="ECO:0000313" key="8">
    <source>
        <dbReference type="Proteomes" id="UP001501508"/>
    </source>
</evidence>
<evidence type="ECO:0000259" key="6">
    <source>
        <dbReference type="Pfam" id="PF08281"/>
    </source>
</evidence>
<dbReference type="InterPro" id="IPR039425">
    <property type="entry name" value="RNA_pol_sigma-70-like"/>
</dbReference>
<feature type="domain" description="RNA polymerase sigma-70 region 2" evidence="5">
    <location>
        <begin position="24"/>
        <end position="90"/>
    </location>
</feature>
<keyword evidence="8" id="KW-1185">Reference proteome</keyword>
<dbReference type="InterPro" id="IPR013324">
    <property type="entry name" value="RNA_pol_sigma_r3/r4-like"/>
</dbReference>
<dbReference type="NCBIfam" id="TIGR02937">
    <property type="entry name" value="sigma70-ECF"/>
    <property type="match status" value="1"/>
</dbReference>
<evidence type="ECO:0000256" key="2">
    <source>
        <dbReference type="ARBA" id="ARBA00023015"/>
    </source>
</evidence>
<comment type="caution">
    <text evidence="7">The sequence shown here is derived from an EMBL/GenBank/DDBJ whole genome shotgun (WGS) entry which is preliminary data.</text>
</comment>
<gene>
    <name evidence="7" type="ORF">GCM10023091_21840</name>
</gene>
<dbReference type="InterPro" id="IPR013249">
    <property type="entry name" value="RNA_pol_sigma70_r4_t2"/>
</dbReference>
<evidence type="ECO:0000256" key="3">
    <source>
        <dbReference type="ARBA" id="ARBA00023082"/>
    </source>
</evidence>
<dbReference type="Gene3D" id="1.10.10.10">
    <property type="entry name" value="Winged helix-like DNA-binding domain superfamily/Winged helix DNA-binding domain"/>
    <property type="match status" value="1"/>
</dbReference>
<keyword evidence="2" id="KW-0805">Transcription regulation</keyword>
<dbReference type="SUPFAM" id="SSF88659">
    <property type="entry name" value="Sigma3 and sigma4 domains of RNA polymerase sigma factors"/>
    <property type="match status" value="1"/>
</dbReference>
<keyword evidence="4" id="KW-0804">Transcription</keyword>
<dbReference type="InterPro" id="IPR013325">
    <property type="entry name" value="RNA_pol_sigma_r2"/>
</dbReference>
<dbReference type="InterPro" id="IPR014284">
    <property type="entry name" value="RNA_pol_sigma-70_dom"/>
</dbReference>
<dbReference type="PANTHER" id="PTHR43133:SF46">
    <property type="entry name" value="RNA POLYMERASE SIGMA-70 FACTOR ECF SUBFAMILY"/>
    <property type="match status" value="1"/>
</dbReference>
<accession>A0ABP8LY88</accession>
<dbReference type="Proteomes" id="UP001501508">
    <property type="component" value="Unassembled WGS sequence"/>
</dbReference>
<keyword evidence="3" id="KW-0731">Sigma factor</keyword>
<dbReference type="EMBL" id="BAABEY010000021">
    <property type="protein sequence ID" value="GAA4439529.1"/>
    <property type="molecule type" value="Genomic_DNA"/>
</dbReference>
<dbReference type="RefSeq" id="WP_345028803.1">
    <property type="nucleotide sequence ID" value="NZ_BAABEY010000021.1"/>
</dbReference>
<dbReference type="InterPro" id="IPR007627">
    <property type="entry name" value="RNA_pol_sigma70_r2"/>
</dbReference>
<dbReference type="Pfam" id="PF04542">
    <property type="entry name" value="Sigma70_r2"/>
    <property type="match status" value="1"/>
</dbReference>
<proteinExistence type="inferred from homology"/>
<dbReference type="InterPro" id="IPR036388">
    <property type="entry name" value="WH-like_DNA-bd_sf"/>
</dbReference>
<evidence type="ECO:0000256" key="4">
    <source>
        <dbReference type="ARBA" id="ARBA00023163"/>
    </source>
</evidence>
<dbReference type="SUPFAM" id="SSF88946">
    <property type="entry name" value="Sigma2 domain of RNA polymerase sigma factors"/>
    <property type="match status" value="1"/>
</dbReference>
<dbReference type="Pfam" id="PF08281">
    <property type="entry name" value="Sigma70_r4_2"/>
    <property type="match status" value="1"/>
</dbReference>
<protein>
    <submittedName>
        <fullName evidence="7">RNA polymerase sigma-70 factor</fullName>
    </submittedName>
</protein>
<feature type="domain" description="RNA polymerase sigma factor 70 region 4 type 2" evidence="6">
    <location>
        <begin position="119"/>
        <end position="164"/>
    </location>
</feature>
<evidence type="ECO:0000313" key="7">
    <source>
        <dbReference type="EMBL" id="GAA4439529.1"/>
    </source>
</evidence>
<comment type="similarity">
    <text evidence="1">Belongs to the sigma-70 factor family. ECF subfamily.</text>
</comment>
<name>A0ABP8LY88_9BACT</name>
<sequence length="177" mass="21085">MYKNPDSVLLKELKSGDEKAFDVLFLKYYKLLIANAYFHLKDEQEAKDIVQEFLFELWDKKLYMKLEGDIKGYLYRAVQNRCINFHRKQALEQRRFAFISRETPDSQEEAENTELSLSRLRNALDDLTPQRKEALQRVFFEEKKYQEAADEMGVSLNTLKTHLKIGIRNLREKLSPR</sequence>